<dbReference type="Pfam" id="PF13884">
    <property type="entry name" value="Peptidase_S74"/>
    <property type="match status" value="1"/>
</dbReference>
<dbReference type="GO" id="GO:0043565">
    <property type="term" value="F:sequence-specific DNA binding"/>
    <property type="evidence" value="ECO:0007669"/>
    <property type="project" value="TreeGrafter"/>
</dbReference>
<dbReference type="PANTHER" id="PTHR13029">
    <property type="match status" value="1"/>
</dbReference>
<gene>
    <name evidence="2" type="ORF">BECKUNK1418G_GA0071005_12683</name>
    <name evidence="3" type="ORF">BECKUNK1418H_GA0071006_10451</name>
</gene>
<organism evidence="3">
    <name type="scientific">Candidatus Kentrum sp. UNK</name>
    <dbReference type="NCBI Taxonomy" id="2126344"/>
    <lineage>
        <taxon>Bacteria</taxon>
        <taxon>Pseudomonadati</taxon>
        <taxon>Pseudomonadota</taxon>
        <taxon>Gammaproteobacteria</taxon>
        <taxon>Candidatus Kentrum</taxon>
    </lineage>
</organism>
<evidence type="ECO:0000313" key="3">
    <source>
        <dbReference type="EMBL" id="VFK70952.1"/>
    </source>
</evidence>
<evidence type="ECO:0000313" key="2">
    <source>
        <dbReference type="EMBL" id="VFK68764.1"/>
    </source>
</evidence>
<dbReference type="GO" id="GO:0045893">
    <property type="term" value="P:positive regulation of DNA-templated transcription"/>
    <property type="evidence" value="ECO:0007669"/>
    <property type="project" value="TreeGrafter"/>
</dbReference>
<accession>A0A451AY42</accession>
<evidence type="ECO:0000259" key="1">
    <source>
        <dbReference type="PROSITE" id="PS51688"/>
    </source>
</evidence>
<dbReference type="Gene3D" id="1.10.10.10">
    <property type="entry name" value="Winged helix-like DNA-binding domain superfamily/Winged helix DNA-binding domain"/>
    <property type="match status" value="1"/>
</dbReference>
<dbReference type="InterPro" id="IPR036388">
    <property type="entry name" value="WH-like_DNA-bd_sf"/>
</dbReference>
<dbReference type="PANTHER" id="PTHR13029:SF18">
    <property type="entry name" value="MYELIN REGULATORY FACTOR HOMOLOG 1"/>
    <property type="match status" value="1"/>
</dbReference>
<dbReference type="GO" id="GO:0003700">
    <property type="term" value="F:DNA-binding transcription factor activity"/>
    <property type="evidence" value="ECO:0007669"/>
    <property type="project" value="TreeGrafter"/>
</dbReference>
<sequence length="164" mass="17864">MLTSWSTDVDLGLVADSLSKVNNGTSNHVLWLKANSGNVGIGTTNPAYKLDVAGTIRGSNVSPSDARLKKDIRPLEDPLDKITRVRGVSFHWKDEAKGTDREIGVIAQEMEKEYPELVSTDGEGIKSVAYGKLTAVLIEAIKAQQTRISALETQIQDLRNQMGK</sequence>
<name>A0A451AY42_9GAMM</name>
<dbReference type="PROSITE" id="PS51688">
    <property type="entry name" value="ICA"/>
    <property type="match status" value="1"/>
</dbReference>
<dbReference type="InterPro" id="IPR030392">
    <property type="entry name" value="S74_ICA"/>
</dbReference>
<dbReference type="AlphaFoldDB" id="A0A451AY42"/>
<protein>
    <submittedName>
        <fullName evidence="3">Chaperone of endosialidase</fullName>
    </submittedName>
</protein>
<proteinExistence type="predicted"/>
<reference evidence="3" key="1">
    <citation type="submission" date="2019-02" db="EMBL/GenBank/DDBJ databases">
        <authorList>
            <person name="Gruber-Vodicka R. H."/>
            <person name="Seah K. B. B."/>
        </authorList>
    </citation>
    <scope>NUCLEOTIDE SEQUENCE</scope>
    <source>
        <strain evidence="3">BECK_BY19</strain>
        <strain evidence="2">BECK_BY8</strain>
    </source>
</reference>
<feature type="domain" description="Peptidase S74" evidence="1">
    <location>
        <begin position="64"/>
        <end position="155"/>
    </location>
</feature>
<dbReference type="GO" id="GO:0016540">
    <property type="term" value="P:protein autoprocessing"/>
    <property type="evidence" value="ECO:0007669"/>
    <property type="project" value="TreeGrafter"/>
</dbReference>
<dbReference type="InterPro" id="IPR051577">
    <property type="entry name" value="MRF-like"/>
</dbReference>
<dbReference type="EMBL" id="CAADGD010000045">
    <property type="protein sequence ID" value="VFK70952.1"/>
    <property type="molecule type" value="Genomic_DNA"/>
</dbReference>
<dbReference type="EMBL" id="CAADFZ010000268">
    <property type="protein sequence ID" value="VFK68764.1"/>
    <property type="molecule type" value="Genomic_DNA"/>
</dbReference>